<evidence type="ECO:0000313" key="3">
    <source>
        <dbReference type="Proteomes" id="UP000324629"/>
    </source>
</evidence>
<evidence type="ECO:0000259" key="1">
    <source>
        <dbReference type="Pfam" id="PF00078"/>
    </source>
</evidence>
<proteinExistence type="predicted"/>
<reference evidence="2 3" key="1">
    <citation type="journal article" date="2019" name="Gigascience">
        <title>Whole-genome sequence of the oriental lung fluke Paragonimus westermani.</title>
        <authorList>
            <person name="Oey H."/>
            <person name="Zakrzewski M."/>
            <person name="Narain K."/>
            <person name="Devi K.R."/>
            <person name="Agatsuma T."/>
            <person name="Nawaratna S."/>
            <person name="Gobert G.N."/>
            <person name="Jones M.K."/>
            <person name="Ragan M.A."/>
            <person name="McManus D.P."/>
            <person name="Krause L."/>
        </authorList>
    </citation>
    <scope>NUCLEOTIDE SEQUENCE [LARGE SCALE GENOMIC DNA]</scope>
    <source>
        <strain evidence="2 3">IND2009</strain>
    </source>
</reference>
<gene>
    <name evidence="2" type="ORF">DEA37_0014046</name>
</gene>
<evidence type="ECO:0000313" key="2">
    <source>
        <dbReference type="EMBL" id="KAA3680653.1"/>
    </source>
</evidence>
<sequence length="359" mass="40881">MAVFILTEKEGDMVPPGQNTLESSSTEFFSPWTLLDHIAVSYRWRHSVEDCRAYWSSHLDSDHAAVHARFVLSFAQRTYARKCKVFNWHSSDEDVKNAYQKTLAKKLPSSSQTNDPNEHWEQIAGAMKACCEQARSEGAVHGLGVELLPGARLTDLQYADDTVLLSPSAEDMQTMLNKVSDRAGLYGMRFAHSKCKVLLQDWGISTPTFFIAGNPLETVNSFTYLGSTISSDCNIADEISARIAKARVAFSKLRHLWRREDVRLSLKGGVYNACVRSISLYGSETWPVRKQDIKRLAVFDHRCLRQLAHIKWADRVSNREVPWRVFRNVRDARSIGQVVTLHRLRWLDHVLHVPAERLP</sequence>
<dbReference type="Proteomes" id="UP000324629">
    <property type="component" value="Unassembled WGS sequence"/>
</dbReference>
<dbReference type="SUPFAM" id="SSF56672">
    <property type="entry name" value="DNA/RNA polymerases"/>
    <property type="match status" value="1"/>
</dbReference>
<comment type="caution">
    <text evidence="2">The sequence shown here is derived from an EMBL/GenBank/DDBJ whole genome shotgun (WGS) entry which is preliminary data.</text>
</comment>
<name>A0A5J4NYP2_9TREM</name>
<feature type="domain" description="Reverse transcriptase" evidence="1">
    <location>
        <begin position="154"/>
        <end position="229"/>
    </location>
</feature>
<organism evidence="2 3">
    <name type="scientific">Paragonimus westermani</name>
    <dbReference type="NCBI Taxonomy" id="34504"/>
    <lineage>
        <taxon>Eukaryota</taxon>
        <taxon>Metazoa</taxon>
        <taxon>Spiralia</taxon>
        <taxon>Lophotrochozoa</taxon>
        <taxon>Platyhelminthes</taxon>
        <taxon>Trematoda</taxon>
        <taxon>Digenea</taxon>
        <taxon>Plagiorchiida</taxon>
        <taxon>Troglotremata</taxon>
        <taxon>Troglotrematidae</taxon>
        <taxon>Paragonimus</taxon>
    </lineage>
</organism>
<dbReference type="InterPro" id="IPR000477">
    <property type="entry name" value="RT_dom"/>
</dbReference>
<dbReference type="EMBL" id="QNGE01000387">
    <property type="protein sequence ID" value="KAA3680653.1"/>
    <property type="molecule type" value="Genomic_DNA"/>
</dbReference>
<dbReference type="AlphaFoldDB" id="A0A5J4NYP2"/>
<dbReference type="PANTHER" id="PTHR47027">
    <property type="entry name" value="REVERSE TRANSCRIPTASE DOMAIN-CONTAINING PROTEIN"/>
    <property type="match status" value="1"/>
</dbReference>
<dbReference type="InterPro" id="IPR043502">
    <property type="entry name" value="DNA/RNA_pol_sf"/>
</dbReference>
<dbReference type="Pfam" id="PF00078">
    <property type="entry name" value="RVT_1"/>
    <property type="match status" value="1"/>
</dbReference>
<accession>A0A5J4NYP2</accession>
<protein>
    <recommendedName>
        <fullName evidence="1">Reverse transcriptase domain-containing protein</fullName>
    </recommendedName>
</protein>
<keyword evidence="3" id="KW-1185">Reference proteome</keyword>
<dbReference type="PANTHER" id="PTHR47027:SF20">
    <property type="entry name" value="REVERSE TRANSCRIPTASE-LIKE PROTEIN WITH RNA-DIRECTED DNA POLYMERASE DOMAIN"/>
    <property type="match status" value="1"/>
</dbReference>